<feature type="region of interest" description="Disordered" evidence="1">
    <location>
        <begin position="191"/>
        <end position="210"/>
    </location>
</feature>
<dbReference type="PRINTS" id="PR01789">
    <property type="entry name" value="NUCFACTORATC"/>
</dbReference>
<protein>
    <submittedName>
        <fullName evidence="3">Nuclear factor of activated T-cells, cytoplasmic 1</fullName>
    </submittedName>
</protein>
<evidence type="ECO:0000259" key="2">
    <source>
        <dbReference type="SMART" id="SM00429"/>
    </source>
</evidence>
<reference evidence="3 4" key="1">
    <citation type="submission" date="2019-01" db="EMBL/GenBank/DDBJ databases">
        <title>Draft Genome and Complete Hox-Cluster Characterization of the Sterlet Sturgeon (Acipenser ruthenus).</title>
        <authorList>
            <person name="Wei Q."/>
        </authorList>
    </citation>
    <scope>NUCLEOTIDE SEQUENCE [LARGE SCALE GENOMIC DNA]</scope>
    <source>
        <strain evidence="3">WHYD16114868_AA</strain>
        <tissue evidence="3">Blood</tissue>
    </source>
</reference>
<dbReference type="InterPro" id="IPR002909">
    <property type="entry name" value="IPT_dom"/>
</dbReference>
<evidence type="ECO:0000256" key="1">
    <source>
        <dbReference type="SAM" id="MobiDB-lite"/>
    </source>
</evidence>
<proteinExistence type="predicted"/>
<accession>A0A444UIQ4</accession>
<feature type="compositionally biased region" description="Polar residues" evidence="1">
    <location>
        <begin position="314"/>
        <end position="332"/>
    </location>
</feature>
<dbReference type="InterPro" id="IPR032397">
    <property type="entry name" value="RHD_dimer"/>
</dbReference>
<feature type="compositionally biased region" description="Low complexity" evidence="1">
    <location>
        <begin position="191"/>
        <end position="200"/>
    </location>
</feature>
<dbReference type="PANTHER" id="PTHR12533">
    <property type="entry name" value="NFAT"/>
    <property type="match status" value="1"/>
</dbReference>
<dbReference type="SUPFAM" id="SSF81296">
    <property type="entry name" value="E set domains"/>
    <property type="match status" value="1"/>
</dbReference>
<evidence type="ECO:0000313" key="3">
    <source>
        <dbReference type="EMBL" id="RXM35065.1"/>
    </source>
</evidence>
<keyword evidence="4" id="KW-1185">Reference proteome</keyword>
<dbReference type="InterPro" id="IPR008366">
    <property type="entry name" value="NFAT"/>
</dbReference>
<dbReference type="GO" id="GO:0005667">
    <property type="term" value="C:transcription regulator complex"/>
    <property type="evidence" value="ECO:0007669"/>
    <property type="project" value="TreeGrafter"/>
</dbReference>
<dbReference type="Pfam" id="PF16179">
    <property type="entry name" value="RHD_dimer"/>
    <property type="match status" value="1"/>
</dbReference>
<dbReference type="InterPro" id="IPR014756">
    <property type="entry name" value="Ig_E-set"/>
</dbReference>
<dbReference type="GO" id="GO:0000978">
    <property type="term" value="F:RNA polymerase II cis-regulatory region sequence-specific DNA binding"/>
    <property type="evidence" value="ECO:0007669"/>
    <property type="project" value="TreeGrafter"/>
</dbReference>
<gene>
    <name evidence="3" type="ORF">EOD39_4350</name>
</gene>
<dbReference type="FunFam" id="2.60.40.10:FF:000040">
    <property type="entry name" value="Nuclear factor of activated T-cells, cytoplasmic, calcineurin-dependent 2"/>
    <property type="match status" value="1"/>
</dbReference>
<sequence>MGNPLLFNLQKKGYEYLFSFHIAQRSAQELPLVENQSMDSFPVTGGKKMVLSGHNFLPDSKVVFVEKAPDGHHIWEMDAKVDKDSIKSTSLVVEIPLYRNQRITSPIQVNFYVCNGKRKRSQCQHFTYLPANVPIIKTEPTDDYEAVAPGLNTLSKSYYNQQVLTSMMPPDPGSCLVASFPSYQQRNIVMSSSSSTSNSSPKLHDLSPSAYTKCNANTGHSQLASLQQPTAGVPTIQEVPNRSVVVHPNSPDQSSLIMLQSQVSQHLSSNCSHGYQQTLYPNSPTSSPVPSAAQETLYVQTYSPPHPSLPMGQQPPQLKKTQQNGSPTNQPGSLPLLPEENSQTSLPVVVKQEPQELDQMYLDDVQCMAAIFAYYSNPLQKFPLDKLKQTTTIPVMTTLIRLSHYHWCHGIEVWDHRRFKAYSKELLMWKAFSKELLMWKAYSKELLMWKAYSKELLMWKAYSKELLMWKACSKELLMWKV</sequence>
<dbReference type="GO" id="GO:0033173">
    <property type="term" value="P:calcineurin-NFAT signaling cascade"/>
    <property type="evidence" value="ECO:0007669"/>
    <property type="project" value="TreeGrafter"/>
</dbReference>
<dbReference type="AlphaFoldDB" id="A0A444UIQ4"/>
<dbReference type="GO" id="GO:0000981">
    <property type="term" value="F:DNA-binding transcription factor activity, RNA polymerase II-specific"/>
    <property type="evidence" value="ECO:0007669"/>
    <property type="project" value="TreeGrafter"/>
</dbReference>
<dbReference type="EMBL" id="SCEB01214486">
    <property type="protein sequence ID" value="RXM35065.1"/>
    <property type="molecule type" value="Genomic_DNA"/>
</dbReference>
<feature type="region of interest" description="Disordered" evidence="1">
    <location>
        <begin position="301"/>
        <end position="340"/>
    </location>
</feature>
<organism evidence="3 4">
    <name type="scientific">Acipenser ruthenus</name>
    <name type="common">Sterlet sturgeon</name>
    <dbReference type="NCBI Taxonomy" id="7906"/>
    <lineage>
        <taxon>Eukaryota</taxon>
        <taxon>Metazoa</taxon>
        <taxon>Chordata</taxon>
        <taxon>Craniata</taxon>
        <taxon>Vertebrata</taxon>
        <taxon>Euteleostomi</taxon>
        <taxon>Actinopterygii</taxon>
        <taxon>Chondrostei</taxon>
        <taxon>Acipenseriformes</taxon>
        <taxon>Acipenseridae</taxon>
        <taxon>Acipenser</taxon>
    </lineage>
</organism>
<comment type="caution">
    <text evidence="3">The sequence shown here is derived from an EMBL/GenBank/DDBJ whole genome shotgun (WGS) entry which is preliminary data.</text>
</comment>
<dbReference type="SMART" id="SM00429">
    <property type="entry name" value="IPT"/>
    <property type="match status" value="1"/>
</dbReference>
<dbReference type="Proteomes" id="UP000289886">
    <property type="component" value="Unassembled WGS sequence"/>
</dbReference>
<feature type="domain" description="IPT/TIG" evidence="2">
    <location>
        <begin position="30"/>
        <end position="129"/>
    </location>
</feature>
<dbReference type="InterPro" id="IPR013783">
    <property type="entry name" value="Ig-like_fold"/>
</dbReference>
<dbReference type="PANTHER" id="PTHR12533:SF5">
    <property type="entry name" value="NUCLEAR FACTOR OF ACTIVATED T-CELLS, CYTOPLASMIC 1"/>
    <property type="match status" value="1"/>
</dbReference>
<dbReference type="Gene3D" id="2.60.40.10">
    <property type="entry name" value="Immunoglobulins"/>
    <property type="match status" value="1"/>
</dbReference>
<evidence type="ECO:0000313" key="4">
    <source>
        <dbReference type="Proteomes" id="UP000289886"/>
    </source>
</evidence>
<name>A0A444UIQ4_ACIRT</name>